<proteinExistence type="predicted"/>
<protein>
    <submittedName>
        <fullName evidence="1">Uncharacterized protein</fullName>
    </submittedName>
</protein>
<reference evidence="1" key="1">
    <citation type="submission" date="2019-03" db="EMBL/GenBank/DDBJ databases">
        <authorList>
            <person name="Hao L."/>
        </authorList>
    </citation>
    <scope>NUCLEOTIDE SEQUENCE</scope>
</reference>
<name>A0A485M714_9ZZZZ</name>
<organism evidence="1">
    <name type="scientific">anaerobic digester metagenome</name>
    <dbReference type="NCBI Taxonomy" id="1263854"/>
    <lineage>
        <taxon>unclassified sequences</taxon>
        <taxon>metagenomes</taxon>
        <taxon>ecological metagenomes</taxon>
    </lineage>
</organism>
<dbReference type="AlphaFoldDB" id="A0A485M714"/>
<accession>A0A485M714</accession>
<gene>
    <name evidence="1" type="ORF">SCFA_670005</name>
</gene>
<sequence length="56" mass="6236">MFSVNADTIDACSEGEIRHRYPTQVTIHVRAMQEISPIRRAVTGRAVECIVFGSSE</sequence>
<dbReference type="EMBL" id="CAADRM010000133">
    <property type="protein sequence ID" value="VFU17561.1"/>
    <property type="molecule type" value="Genomic_DNA"/>
</dbReference>
<evidence type="ECO:0000313" key="1">
    <source>
        <dbReference type="EMBL" id="VFU17561.1"/>
    </source>
</evidence>